<dbReference type="Proteomes" id="UP000321126">
    <property type="component" value="Unassembled WGS sequence"/>
</dbReference>
<dbReference type="EMBL" id="VOUQ01000008">
    <property type="protein sequence ID" value="TXE32345.1"/>
    <property type="molecule type" value="Genomic_DNA"/>
</dbReference>
<feature type="domain" description="Phage tail fibre protein N-terminal" evidence="1">
    <location>
        <begin position="3"/>
        <end position="158"/>
    </location>
</feature>
<dbReference type="Gene3D" id="2.60.40.3940">
    <property type="match status" value="1"/>
</dbReference>
<proteinExistence type="predicted"/>
<comment type="caution">
    <text evidence="3">The sequence shown here is derived from an EMBL/GenBank/DDBJ whole genome shotgun (WGS) entry which is preliminary data.</text>
</comment>
<dbReference type="Pfam" id="PF12571">
    <property type="entry name" value="Phage_tail_fib"/>
    <property type="match status" value="1"/>
</dbReference>
<dbReference type="InterPro" id="IPR054075">
    <property type="entry name" value="Gp53-like_C"/>
</dbReference>
<evidence type="ECO:0000313" key="3">
    <source>
        <dbReference type="EMBL" id="TXE32345.1"/>
    </source>
</evidence>
<organism evidence="3 4">
    <name type="scientific">Serratia marcescens</name>
    <dbReference type="NCBI Taxonomy" id="615"/>
    <lineage>
        <taxon>Bacteria</taxon>
        <taxon>Pseudomonadati</taxon>
        <taxon>Pseudomonadota</taxon>
        <taxon>Gammaproteobacteria</taxon>
        <taxon>Enterobacterales</taxon>
        <taxon>Yersiniaceae</taxon>
        <taxon>Serratia</taxon>
    </lineage>
</organism>
<evidence type="ECO:0000259" key="1">
    <source>
        <dbReference type="Pfam" id="PF12571"/>
    </source>
</evidence>
<dbReference type="RefSeq" id="WP_060433224.1">
    <property type="nucleotide sequence ID" value="NZ_FCKN01000001.1"/>
</dbReference>
<sequence length="515" mass="55991">MSAIITRKYEQWAASQAANNLPARPDTFVFAYIPGQDPEAEISRDEPLPAPTNIVNTAPVMQYGMLNTDAVVFSVVLDTSVGDFDYNWIGLVDQASNTLCMIVHTRTQRKIATSGQEQGNTLTRTLAMEFNGAAGTTQISVTPQTWQIDFSARIFGQDEQLRLANWDVYGEGAFFGDAFLVVRSGDTFAATAGSGYVGGIRAELETDTPIDVTKWTTTVWADVSWQGATTSRWSAHIALTAADTLADYNDAQGFRHYVTAIARIGADGTVTDLRKKGSQGEQEASRLFLRKDANLSDMTNPAAGRDNLGLGELATKDVLYAHDVGAYTQGEADQKFFPRAGGTINGPINVLGDVGTQGGVVVFRNQDGIQTGLLAAYDDGSLSVIRSDTGRGFGIDATGNFYTTDNIPIYEYGARVYSPHNTPTEGAMGQIWWWRDKVTGLIRQGGYIEDSKSEKFLTINFAINFPNAATGFSFTPSAVPDTSNMNISVASFTNSNMTIYHGIQEYKFFWEAVGY</sequence>
<evidence type="ECO:0000313" key="4">
    <source>
        <dbReference type="Proteomes" id="UP000321126"/>
    </source>
</evidence>
<dbReference type="AlphaFoldDB" id="A0A5C7CHI0"/>
<feature type="domain" description="Putative tail fiber protein gp53-like C-terminal" evidence="2">
    <location>
        <begin position="439"/>
        <end position="515"/>
    </location>
</feature>
<evidence type="ECO:0000259" key="2">
    <source>
        <dbReference type="Pfam" id="PF21882"/>
    </source>
</evidence>
<name>A0A5C7CHI0_SERMA</name>
<dbReference type="InterPro" id="IPR022225">
    <property type="entry name" value="Phage_tail_fibre_N"/>
</dbReference>
<protein>
    <submittedName>
        <fullName evidence="3">Phage tail protein</fullName>
    </submittedName>
</protein>
<dbReference type="Pfam" id="PF21882">
    <property type="entry name" value="Gp53-like_C"/>
    <property type="match status" value="1"/>
</dbReference>
<reference evidence="3 4" key="1">
    <citation type="submission" date="2019-07" db="EMBL/GenBank/DDBJ databases">
        <title>Serratia strains were isolated from fresh produce.</title>
        <authorList>
            <person name="Cho G.-S."/>
            <person name="Stein M."/>
            <person name="Lee W."/>
            <person name="Suh S.H."/>
            <person name="Franz C.M.A.P."/>
        </authorList>
    </citation>
    <scope>NUCLEOTIDE SEQUENCE [LARGE SCALE GENOMIC DNA]</scope>
    <source>
        <strain evidence="3 4">S16</strain>
    </source>
</reference>
<gene>
    <name evidence="3" type="ORF">FOT62_16450</name>
</gene>
<accession>A0A5C7CHI0</accession>